<feature type="binding site" evidence="18">
    <location>
        <begin position="81"/>
        <end position="82"/>
    </location>
    <ligand>
        <name>UDP-N-acetyl-alpha-D-glucosamine</name>
        <dbReference type="ChEBI" id="CHEBI:57705"/>
    </ligand>
</feature>
<feature type="binding site" evidence="18">
    <location>
        <position position="226"/>
    </location>
    <ligand>
        <name>UDP-N-acetyl-alpha-D-glucosamine</name>
        <dbReference type="ChEBI" id="CHEBI:57705"/>
    </ligand>
</feature>
<dbReference type="GO" id="GO:0000902">
    <property type="term" value="P:cell morphogenesis"/>
    <property type="evidence" value="ECO:0007669"/>
    <property type="project" value="UniProtKB-UniRule"/>
</dbReference>
<dbReference type="GO" id="GO:0071555">
    <property type="term" value="P:cell wall organization"/>
    <property type="evidence" value="ECO:0007669"/>
    <property type="project" value="UniProtKB-KW"/>
</dbReference>
<proteinExistence type="inferred from homology"/>
<dbReference type="AlphaFoldDB" id="A0A0B7J2B6"/>
<evidence type="ECO:0000256" key="13">
    <source>
        <dbReference type="ARBA" id="ARBA00023315"/>
    </source>
</evidence>
<evidence type="ECO:0000256" key="17">
    <source>
        <dbReference type="ARBA" id="ARBA00049628"/>
    </source>
</evidence>
<feature type="binding site" evidence="18">
    <location>
        <position position="365"/>
    </location>
    <ligand>
        <name>UDP-N-acetyl-alpha-D-glucosamine</name>
        <dbReference type="ChEBI" id="CHEBI:57705"/>
    </ligand>
</feature>
<evidence type="ECO:0000256" key="3">
    <source>
        <dbReference type="ARBA" id="ARBA00007947"/>
    </source>
</evidence>
<evidence type="ECO:0000256" key="11">
    <source>
        <dbReference type="ARBA" id="ARBA00022984"/>
    </source>
</evidence>
<keyword evidence="13 18" id="KW-0012">Acyltransferase</keyword>
<feature type="binding site" evidence="18">
    <location>
        <position position="76"/>
    </location>
    <ligand>
        <name>UDP-N-acetyl-alpha-D-glucosamine</name>
        <dbReference type="ChEBI" id="CHEBI:57705"/>
    </ligand>
</feature>
<evidence type="ECO:0000256" key="10">
    <source>
        <dbReference type="ARBA" id="ARBA00022960"/>
    </source>
</evidence>
<dbReference type="PANTHER" id="PTHR43584">
    <property type="entry name" value="NUCLEOTIDYL TRANSFERASE"/>
    <property type="match status" value="1"/>
</dbReference>
<organism evidence="20 21">
    <name type="scientific">Candidatus Methylopumilus turicensis</name>
    <dbReference type="NCBI Taxonomy" id="1581680"/>
    <lineage>
        <taxon>Bacteria</taxon>
        <taxon>Pseudomonadati</taxon>
        <taxon>Pseudomonadota</taxon>
        <taxon>Betaproteobacteria</taxon>
        <taxon>Nitrosomonadales</taxon>
        <taxon>Methylophilaceae</taxon>
        <taxon>Candidatus Methylopumilus</taxon>
    </lineage>
</organism>
<dbReference type="HAMAP" id="MF_01631">
    <property type="entry name" value="GlmU"/>
    <property type="match status" value="1"/>
</dbReference>
<evidence type="ECO:0000313" key="20">
    <source>
        <dbReference type="EMBL" id="CEN56799.1"/>
    </source>
</evidence>
<dbReference type="OrthoDB" id="9775031at2"/>
<keyword evidence="21" id="KW-1185">Reference proteome</keyword>
<keyword evidence="5 18" id="KW-0808">Transferase</keyword>
<feature type="binding site" evidence="18">
    <location>
        <position position="25"/>
    </location>
    <ligand>
        <name>UDP-N-acetyl-alpha-D-glucosamine</name>
        <dbReference type="ChEBI" id="CHEBI:57705"/>
    </ligand>
</feature>
<dbReference type="PANTHER" id="PTHR43584:SF3">
    <property type="entry name" value="BIFUNCTIONAL PROTEIN GLMU"/>
    <property type="match status" value="1"/>
</dbReference>
<feature type="region of interest" description="Pyrophosphorylase" evidence="18">
    <location>
        <begin position="1"/>
        <end position="228"/>
    </location>
</feature>
<feature type="binding site" evidence="18">
    <location>
        <position position="376"/>
    </location>
    <ligand>
        <name>UDP-N-acetyl-alpha-D-glucosamine</name>
        <dbReference type="ChEBI" id="CHEBI:57705"/>
    </ligand>
</feature>
<keyword evidence="12 18" id="KW-0511">Multifunctional enzyme</keyword>
<dbReference type="EC" id="2.3.1.157" evidence="18"/>
<dbReference type="InterPro" id="IPR025877">
    <property type="entry name" value="MobA-like_NTP_Trfase"/>
</dbReference>
<evidence type="ECO:0000256" key="9">
    <source>
        <dbReference type="ARBA" id="ARBA00022842"/>
    </source>
</evidence>
<feature type="binding site" evidence="18">
    <location>
        <begin position="385"/>
        <end position="386"/>
    </location>
    <ligand>
        <name>acetyl-CoA</name>
        <dbReference type="ChEBI" id="CHEBI:57288"/>
    </ligand>
</feature>
<evidence type="ECO:0000259" key="19">
    <source>
        <dbReference type="Pfam" id="PF12804"/>
    </source>
</evidence>
<keyword evidence="11 18" id="KW-0573">Peptidoglycan synthesis</keyword>
<evidence type="ECO:0000256" key="5">
    <source>
        <dbReference type="ARBA" id="ARBA00022679"/>
    </source>
</evidence>
<dbReference type="InterPro" id="IPR029044">
    <property type="entry name" value="Nucleotide-diphossugar_trans"/>
</dbReference>
<dbReference type="GO" id="GO:0008360">
    <property type="term" value="P:regulation of cell shape"/>
    <property type="evidence" value="ECO:0007669"/>
    <property type="project" value="UniProtKB-KW"/>
</dbReference>
<feature type="region of interest" description="Linker" evidence="18">
    <location>
        <begin position="229"/>
        <end position="249"/>
    </location>
</feature>
<keyword evidence="10 18" id="KW-0133">Cell shape</keyword>
<dbReference type="Pfam" id="PF00132">
    <property type="entry name" value="Hexapep"/>
    <property type="match status" value="1"/>
</dbReference>
<dbReference type="UniPathway" id="UPA00113">
    <property type="reaction ID" value="UER00532"/>
</dbReference>
<dbReference type="KEGG" id="mbac:BN1209_1762"/>
<keyword evidence="14 18" id="KW-0961">Cell wall biogenesis/degradation</keyword>
<evidence type="ECO:0000256" key="16">
    <source>
        <dbReference type="ARBA" id="ARBA00048493"/>
    </source>
</evidence>
<comment type="subunit">
    <text evidence="18">Homotrimer.</text>
</comment>
<evidence type="ECO:0000256" key="1">
    <source>
        <dbReference type="ARBA" id="ARBA00004496"/>
    </source>
</evidence>
<gene>
    <name evidence="18 20" type="primary">glmU</name>
    <name evidence="20" type="ORF">BN1209_1762</name>
</gene>
<evidence type="ECO:0000256" key="15">
    <source>
        <dbReference type="ARBA" id="ARBA00048247"/>
    </source>
</evidence>
<evidence type="ECO:0000256" key="4">
    <source>
        <dbReference type="ARBA" id="ARBA00022490"/>
    </source>
</evidence>
<accession>A0A0B7J2B6</accession>
<feature type="binding site" evidence="18">
    <location>
        <position position="439"/>
    </location>
    <ligand>
        <name>acetyl-CoA</name>
        <dbReference type="ChEBI" id="CHEBI:57288"/>
    </ligand>
</feature>
<feature type="binding site" evidence="18">
    <location>
        <position position="226"/>
    </location>
    <ligand>
        <name>Mg(2+)</name>
        <dbReference type="ChEBI" id="CHEBI:18420"/>
    </ligand>
</feature>
<feature type="active site" description="Proton acceptor" evidence="18">
    <location>
        <position position="362"/>
    </location>
</feature>
<dbReference type="STRING" id="1581680.BN1209_1762"/>
<feature type="domain" description="MobA-like NTP transferase" evidence="19">
    <location>
        <begin position="9"/>
        <end position="122"/>
    </location>
</feature>
<feature type="region of interest" description="N-acetyltransferase" evidence="18">
    <location>
        <begin position="250"/>
        <end position="455"/>
    </location>
</feature>
<feature type="binding site" evidence="18">
    <location>
        <position position="138"/>
    </location>
    <ligand>
        <name>UDP-N-acetyl-alpha-D-glucosamine</name>
        <dbReference type="ChEBI" id="CHEBI:57705"/>
    </ligand>
</feature>
<dbReference type="GO" id="GO:0003977">
    <property type="term" value="F:UDP-N-acetylglucosamine diphosphorylase activity"/>
    <property type="evidence" value="ECO:0007669"/>
    <property type="project" value="UniProtKB-UniRule"/>
</dbReference>
<dbReference type="Gene3D" id="2.160.10.10">
    <property type="entry name" value="Hexapeptide repeat proteins"/>
    <property type="match status" value="1"/>
</dbReference>
<evidence type="ECO:0000256" key="14">
    <source>
        <dbReference type="ARBA" id="ARBA00023316"/>
    </source>
</evidence>
<feature type="binding site" evidence="18">
    <location>
        <position position="379"/>
    </location>
    <ligand>
        <name>acetyl-CoA</name>
        <dbReference type="ChEBI" id="CHEBI:57288"/>
    </ligand>
</feature>
<reference evidence="21" key="1">
    <citation type="submission" date="2014-12" db="EMBL/GenBank/DDBJ databases">
        <authorList>
            <person name="Salcher M.M."/>
        </authorList>
    </citation>
    <scope>NUCLEOTIDE SEQUENCE [LARGE SCALE GENOMIC DNA]</scope>
    <source>
        <strain evidence="21">MMS-10A-171</strain>
    </source>
</reference>
<comment type="subcellular location">
    <subcellularLocation>
        <location evidence="1 18">Cytoplasm</location>
    </subcellularLocation>
</comment>
<comment type="cofactor">
    <cofactor evidence="18">
        <name>Mg(2+)</name>
        <dbReference type="ChEBI" id="CHEBI:18420"/>
    </cofactor>
    <text evidence="18">Binds 1 Mg(2+) ion per subunit.</text>
</comment>
<dbReference type="GO" id="GO:0000287">
    <property type="term" value="F:magnesium ion binding"/>
    <property type="evidence" value="ECO:0007669"/>
    <property type="project" value="UniProtKB-UniRule"/>
</dbReference>
<sequence>MSTKNLNIVILAAGKGTRMQSLMPKVLHRLAGKTLLQHVIDKAKQLIPNKVVVVYGYGGDAVPKALTHETITWVEQKEQLGTGHAVLQAVPHLDDDGKTLILLGDVPLLDQKSCLALLDKTDTLGLLTVNKQNPTGYGRIVRDAQNQILAIVEHRDATKEQRDITEVNTGIIAVSNTQLKAWLSKLSNKNAQAEYYLTDIVAMAVNDGLNVAAEITDDESSVEGVNSKEDLAGLERVYQTRNASALMQAGATLADPLRIDVRGELTVGKDVEIDVGCVFEGFVSLGDQVKIGPYCVIKDASIGKGTHIAAFTHIDQAKVAADCKLGPYARLRPGAEIADAAHIGNFVEVKNSQVGVGSKVNHLSYVGDATIGKNVNVGAGTITCNYDGVNKYRTVIEDNVFIGSDTQLVAPVVIGEGATIAAGSTITKNAPAGQLTFCRAKDQKSIASWKRPVKK</sequence>
<dbReference type="HOGENOM" id="CLU_029499_15_2_4"/>
<protein>
    <recommendedName>
        <fullName evidence="18">Bifunctional protein GlmU</fullName>
    </recommendedName>
    <domain>
        <recommendedName>
            <fullName evidence="18">UDP-N-acetylglucosamine pyrophosphorylase</fullName>
            <ecNumber evidence="18">2.7.7.23</ecNumber>
        </recommendedName>
        <alternativeName>
            <fullName evidence="18">N-acetylglucosamine-1-phosphate uridyltransferase</fullName>
        </alternativeName>
    </domain>
    <domain>
        <recommendedName>
            <fullName evidence="18">Glucosamine-1-phosphate N-acetyltransferase</fullName>
            <ecNumber evidence="18">2.3.1.157</ecNumber>
        </recommendedName>
    </domain>
</protein>
<comment type="similarity">
    <text evidence="3 18">In the N-terminal section; belongs to the N-acetylglucosamine-1-phosphate uridyltransferase family.</text>
</comment>
<feature type="binding site" evidence="18">
    <location>
        <position position="105"/>
    </location>
    <ligand>
        <name>Mg(2+)</name>
        <dbReference type="ChEBI" id="CHEBI:18420"/>
    </ligand>
</feature>
<dbReference type="GO" id="GO:0016020">
    <property type="term" value="C:membrane"/>
    <property type="evidence" value="ECO:0007669"/>
    <property type="project" value="GOC"/>
</dbReference>
<comment type="similarity">
    <text evidence="2 18">In the C-terminal section; belongs to the transferase hexapeptide repeat family.</text>
</comment>
<keyword evidence="4 18" id="KW-0963">Cytoplasm</keyword>
<dbReference type="EC" id="2.7.7.23" evidence="18"/>
<evidence type="ECO:0000256" key="8">
    <source>
        <dbReference type="ARBA" id="ARBA00022737"/>
    </source>
</evidence>
<feature type="binding site" evidence="18">
    <location>
        <position position="153"/>
    </location>
    <ligand>
        <name>UDP-N-acetyl-alpha-D-glucosamine</name>
        <dbReference type="ChEBI" id="CHEBI:57705"/>
    </ligand>
</feature>
<evidence type="ECO:0000256" key="7">
    <source>
        <dbReference type="ARBA" id="ARBA00022723"/>
    </source>
</evidence>
<feature type="binding site" evidence="18">
    <location>
        <position position="422"/>
    </location>
    <ligand>
        <name>acetyl-CoA</name>
        <dbReference type="ChEBI" id="CHEBI:57288"/>
    </ligand>
</feature>
<dbReference type="GO" id="GO:0019134">
    <property type="term" value="F:glucosamine-1-phosphate N-acetyltransferase activity"/>
    <property type="evidence" value="ECO:0007669"/>
    <property type="project" value="UniProtKB-UniRule"/>
</dbReference>
<name>A0A0B7J2B6_9PROT</name>
<feature type="binding site" evidence="18">
    <location>
        <position position="404"/>
    </location>
    <ligand>
        <name>acetyl-CoA</name>
        <dbReference type="ChEBI" id="CHEBI:57288"/>
    </ligand>
</feature>
<comment type="catalytic activity">
    <reaction evidence="16 18">
        <text>N-acetyl-alpha-D-glucosamine 1-phosphate + UTP + H(+) = UDP-N-acetyl-alpha-D-glucosamine + diphosphate</text>
        <dbReference type="Rhea" id="RHEA:13509"/>
        <dbReference type="ChEBI" id="CHEBI:15378"/>
        <dbReference type="ChEBI" id="CHEBI:33019"/>
        <dbReference type="ChEBI" id="CHEBI:46398"/>
        <dbReference type="ChEBI" id="CHEBI:57705"/>
        <dbReference type="ChEBI" id="CHEBI:57776"/>
        <dbReference type="EC" id="2.7.7.23"/>
    </reaction>
</comment>
<keyword evidence="6 18" id="KW-0548">Nucleotidyltransferase</keyword>
<keyword evidence="8 18" id="KW-0677">Repeat</keyword>
<comment type="pathway">
    <text evidence="18">Nucleotide-sugar biosynthesis; UDP-N-acetyl-alpha-D-glucosamine biosynthesis; UDP-N-acetyl-alpha-D-glucosamine from N-acetyl-alpha-D-glucosamine 1-phosphate: step 1/1.</text>
</comment>
<dbReference type="InterPro" id="IPR001451">
    <property type="entry name" value="Hexapep"/>
</dbReference>
<comment type="pathway">
    <text evidence="18">Bacterial outer membrane biogenesis; LPS lipid A biosynthesis.</text>
</comment>
<dbReference type="SUPFAM" id="SSF51161">
    <property type="entry name" value="Trimeric LpxA-like enzymes"/>
    <property type="match status" value="1"/>
</dbReference>
<comment type="catalytic activity">
    <reaction evidence="15 18">
        <text>alpha-D-glucosamine 1-phosphate + acetyl-CoA = N-acetyl-alpha-D-glucosamine 1-phosphate + CoA + H(+)</text>
        <dbReference type="Rhea" id="RHEA:13725"/>
        <dbReference type="ChEBI" id="CHEBI:15378"/>
        <dbReference type="ChEBI" id="CHEBI:57287"/>
        <dbReference type="ChEBI" id="CHEBI:57288"/>
        <dbReference type="ChEBI" id="CHEBI:57776"/>
        <dbReference type="ChEBI" id="CHEBI:58516"/>
        <dbReference type="EC" id="2.3.1.157"/>
    </reaction>
</comment>
<evidence type="ECO:0000256" key="12">
    <source>
        <dbReference type="ARBA" id="ARBA00023268"/>
    </source>
</evidence>
<keyword evidence="7 18" id="KW-0479">Metal-binding</keyword>
<dbReference type="GO" id="GO:0006048">
    <property type="term" value="P:UDP-N-acetylglucosamine biosynthetic process"/>
    <property type="evidence" value="ECO:0007669"/>
    <property type="project" value="UniProtKB-UniPathway"/>
</dbReference>
<dbReference type="RefSeq" id="WP_082048438.1">
    <property type="nucleotide sequence ID" value="NZ_LN794158.1"/>
</dbReference>
<evidence type="ECO:0000256" key="2">
    <source>
        <dbReference type="ARBA" id="ARBA00007707"/>
    </source>
</evidence>
<dbReference type="GO" id="GO:0009252">
    <property type="term" value="P:peptidoglycan biosynthetic process"/>
    <property type="evidence" value="ECO:0007669"/>
    <property type="project" value="UniProtKB-UniRule"/>
</dbReference>
<dbReference type="NCBIfam" id="TIGR01173">
    <property type="entry name" value="glmU"/>
    <property type="match status" value="1"/>
</dbReference>
<comment type="function">
    <text evidence="17 18">Catalyzes the last two sequential reactions in the de novo biosynthetic pathway for UDP-N-acetylglucosamine (UDP-GlcNAc). The C-terminal domain catalyzes the transfer of acetyl group from acetyl coenzyme A to glucosamine-1-phosphate (GlcN-1-P) to produce N-acetylglucosamine-1-phosphate (GlcNAc-1-P), which is converted into UDP-GlcNAc by the transfer of uridine 5-monophosphate (from uridine 5-triphosphate), a reaction catalyzed by the N-terminal domain.</text>
</comment>
<dbReference type="CDD" id="cd03353">
    <property type="entry name" value="LbH_GlmU_C"/>
    <property type="match status" value="1"/>
</dbReference>
<dbReference type="InterPro" id="IPR050065">
    <property type="entry name" value="GlmU-like"/>
</dbReference>
<comment type="caution">
    <text evidence="18">Lacks conserved residue(s) required for the propagation of feature annotation.</text>
</comment>
<evidence type="ECO:0000256" key="18">
    <source>
        <dbReference type="HAMAP-Rule" id="MF_01631"/>
    </source>
</evidence>
<dbReference type="GO" id="GO:0005737">
    <property type="term" value="C:cytoplasm"/>
    <property type="evidence" value="ECO:0007669"/>
    <property type="project" value="UniProtKB-SubCell"/>
</dbReference>
<dbReference type="InterPro" id="IPR005882">
    <property type="entry name" value="Bifunctional_GlmU"/>
</dbReference>
<evidence type="ECO:0000256" key="6">
    <source>
        <dbReference type="ARBA" id="ARBA00022695"/>
    </source>
</evidence>
<dbReference type="InterPro" id="IPR038009">
    <property type="entry name" value="GlmU_C_LbH"/>
</dbReference>
<dbReference type="Pfam" id="PF12804">
    <property type="entry name" value="NTP_transf_3"/>
    <property type="match status" value="1"/>
</dbReference>
<feature type="binding site" evidence="18">
    <location>
        <position position="350"/>
    </location>
    <ligand>
        <name>UDP-N-acetyl-alpha-D-glucosamine</name>
        <dbReference type="ChEBI" id="CHEBI:57705"/>
    </ligand>
</feature>
<dbReference type="Proteomes" id="UP000056322">
    <property type="component" value="Chromosome 1"/>
</dbReference>
<dbReference type="Gene3D" id="3.90.550.10">
    <property type="entry name" value="Spore Coat Polysaccharide Biosynthesis Protein SpsA, Chain A"/>
    <property type="match status" value="1"/>
</dbReference>
<dbReference type="UniPathway" id="UPA00973"/>
<evidence type="ECO:0000313" key="21">
    <source>
        <dbReference type="Proteomes" id="UP000056322"/>
    </source>
</evidence>
<dbReference type="SUPFAM" id="SSF53448">
    <property type="entry name" value="Nucleotide-diphospho-sugar transferases"/>
    <property type="match status" value="1"/>
</dbReference>
<keyword evidence="9 18" id="KW-0460">Magnesium</keyword>
<feature type="binding site" evidence="18">
    <location>
        <begin position="11"/>
        <end position="14"/>
    </location>
    <ligand>
        <name>UDP-N-acetyl-alpha-D-glucosamine</name>
        <dbReference type="ChEBI" id="CHEBI:57705"/>
    </ligand>
</feature>
<dbReference type="CDD" id="cd02540">
    <property type="entry name" value="GT2_GlmU_N_bac"/>
    <property type="match status" value="1"/>
</dbReference>
<comment type="pathway">
    <text evidence="18">Nucleotide-sugar biosynthesis; UDP-N-acetyl-alpha-D-glucosamine biosynthesis; N-acetyl-alpha-D-glucosamine 1-phosphate from alpha-D-glucosamine 6-phosphate (route II): step 2/2.</text>
</comment>
<dbReference type="GO" id="GO:0009245">
    <property type="term" value="P:lipid A biosynthetic process"/>
    <property type="evidence" value="ECO:0007669"/>
    <property type="project" value="UniProtKB-UniRule"/>
</dbReference>
<feature type="binding site" evidence="18">
    <location>
        <position position="168"/>
    </location>
    <ligand>
        <name>UDP-N-acetyl-alpha-D-glucosamine</name>
        <dbReference type="ChEBI" id="CHEBI:57705"/>
    </ligand>
</feature>
<dbReference type="InterPro" id="IPR011004">
    <property type="entry name" value="Trimer_LpxA-like_sf"/>
</dbReference>
<dbReference type="EMBL" id="LN794158">
    <property type="protein sequence ID" value="CEN56799.1"/>
    <property type="molecule type" value="Genomic_DNA"/>
</dbReference>
<feature type="binding site" evidence="18">
    <location>
        <position position="332"/>
    </location>
    <ligand>
        <name>UDP-N-acetyl-alpha-D-glucosamine</name>
        <dbReference type="ChEBI" id="CHEBI:57705"/>
    </ligand>
</feature>